<name>A0A7V2WTB1_9BACT</name>
<keyword evidence="4" id="KW-0802">TPR repeat</keyword>
<evidence type="ECO:0000256" key="4">
    <source>
        <dbReference type="PROSITE-ProRule" id="PRU00339"/>
    </source>
</evidence>
<dbReference type="SUPFAM" id="SSF53335">
    <property type="entry name" value="S-adenosyl-L-methionine-dependent methyltransferases"/>
    <property type="match status" value="1"/>
</dbReference>
<feature type="compositionally biased region" description="Basic residues" evidence="5">
    <location>
        <begin position="280"/>
        <end position="291"/>
    </location>
</feature>
<organism evidence="7">
    <name type="scientific">Dissulfuribacter thermophilus</name>
    <dbReference type="NCBI Taxonomy" id="1156395"/>
    <lineage>
        <taxon>Bacteria</taxon>
        <taxon>Pseudomonadati</taxon>
        <taxon>Thermodesulfobacteriota</taxon>
        <taxon>Dissulfuribacteria</taxon>
        <taxon>Dissulfuribacterales</taxon>
        <taxon>Dissulfuribacteraceae</taxon>
        <taxon>Dissulfuribacter</taxon>
    </lineage>
</organism>
<sequence>MAEMDDFHCGSIEEFLKDLMGLHVDNVGHAKIDLAVKRRMNALGIGDKQDYLRLLLTSRSERSELIEEVVVPETWLFRDTKPFEALVTYTKRMLSQRTTLNKIRLLSVPCSTGEEPYSMAISLVEAGIGTKDFSIDGIDISKKAINRAKEALFSERSFKECSPAIKERYFTRDGGQYRLKDSIRYCVNFRQGNVLDRGYMLGLGKYDVIFCRNLLIYFDDKTRSRVISILRDILLEGGFFVVGQAEGGKMSDKGLSIAPFARGFGFIKEGSPPSYDKTPRGRHQSLSRSPRHTFQPFNTTKSCQKKCERILKDALAPVSNGEEKDILLEAKRLADRGDLESAAEQCEQFIEKNGPRADAYFLLGVIKDASGDSGYAKTALKKAIYLEPTHHEAMLFLSCILEREGDDQGASLFRQRANRILASEERAK</sequence>
<feature type="domain" description="CheR-type methyltransferase" evidence="6">
    <location>
        <begin position="1"/>
        <end position="246"/>
    </location>
</feature>
<reference evidence="7" key="1">
    <citation type="journal article" date="2020" name="mSystems">
        <title>Genome- and Community-Level Interaction Insights into Carbon Utilization and Element Cycling Functions of Hydrothermarchaeota in Hydrothermal Sediment.</title>
        <authorList>
            <person name="Zhou Z."/>
            <person name="Liu Y."/>
            <person name="Xu W."/>
            <person name="Pan J."/>
            <person name="Luo Z.H."/>
            <person name="Li M."/>
        </authorList>
    </citation>
    <scope>NUCLEOTIDE SEQUENCE [LARGE SCALE GENOMIC DNA]</scope>
    <source>
        <strain evidence="7">HyVt-503</strain>
    </source>
</reference>
<evidence type="ECO:0000256" key="3">
    <source>
        <dbReference type="ARBA" id="ARBA00022691"/>
    </source>
</evidence>
<dbReference type="GO" id="GO:0008757">
    <property type="term" value="F:S-adenosylmethionine-dependent methyltransferase activity"/>
    <property type="evidence" value="ECO:0007669"/>
    <property type="project" value="InterPro"/>
</dbReference>
<protein>
    <recommendedName>
        <fullName evidence="6">CheR-type methyltransferase domain-containing protein</fullName>
    </recommendedName>
</protein>
<dbReference type="InterPro" id="IPR029063">
    <property type="entry name" value="SAM-dependent_MTases_sf"/>
</dbReference>
<dbReference type="PROSITE" id="PS50005">
    <property type="entry name" value="TPR"/>
    <property type="match status" value="1"/>
</dbReference>
<evidence type="ECO:0000256" key="1">
    <source>
        <dbReference type="ARBA" id="ARBA00022603"/>
    </source>
</evidence>
<dbReference type="PROSITE" id="PS50123">
    <property type="entry name" value="CHER"/>
    <property type="match status" value="1"/>
</dbReference>
<proteinExistence type="predicted"/>
<dbReference type="Pfam" id="PF01739">
    <property type="entry name" value="CheR"/>
    <property type="match status" value="1"/>
</dbReference>
<evidence type="ECO:0000313" key="7">
    <source>
        <dbReference type="EMBL" id="HFC47080.1"/>
    </source>
</evidence>
<dbReference type="InterPro" id="IPR019734">
    <property type="entry name" value="TPR_rpt"/>
</dbReference>
<dbReference type="InterPro" id="IPR000780">
    <property type="entry name" value="CheR_MeTrfase"/>
</dbReference>
<dbReference type="SUPFAM" id="SSF47757">
    <property type="entry name" value="Chemotaxis receptor methyltransferase CheR, N-terminal domain"/>
    <property type="match status" value="1"/>
</dbReference>
<dbReference type="InterPro" id="IPR011990">
    <property type="entry name" value="TPR-like_helical_dom_sf"/>
</dbReference>
<dbReference type="InterPro" id="IPR050903">
    <property type="entry name" value="Bact_Chemotaxis_MeTrfase"/>
</dbReference>
<gene>
    <name evidence="7" type="ORF">ENJ63_04280</name>
</gene>
<dbReference type="Gene3D" id="1.25.40.10">
    <property type="entry name" value="Tetratricopeptide repeat domain"/>
    <property type="match status" value="1"/>
</dbReference>
<dbReference type="GO" id="GO:0032259">
    <property type="term" value="P:methylation"/>
    <property type="evidence" value="ECO:0007669"/>
    <property type="project" value="UniProtKB-KW"/>
</dbReference>
<dbReference type="PANTHER" id="PTHR24422">
    <property type="entry name" value="CHEMOTAXIS PROTEIN METHYLTRANSFERASE"/>
    <property type="match status" value="1"/>
</dbReference>
<dbReference type="PRINTS" id="PR00996">
    <property type="entry name" value="CHERMTFRASE"/>
</dbReference>
<dbReference type="SMART" id="SM00138">
    <property type="entry name" value="MeTrc"/>
    <property type="match status" value="1"/>
</dbReference>
<keyword evidence="2" id="KW-0808">Transferase</keyword>
<dbReference type="EMBL" id="DRND01000340">
    <property type="protein sequence ID" value="HFC47080.1"/>
    <property type="molecule type" value="Genomic_DNA"/>
</dbReference>
<evidence type="ECO:0000256" key="2">
    <source>
        <dbReference type="ARBA" id="ARBA00022679"/>
    </source>
</evidence>
<keyword evidence="3" id="KW-0949">S-adenosyl-L-methionine</keyword>
<keyword evidence="1" id="KW-0489">Methyltransferase</keyword>
<dbReference type="Gene3D" id="3.40.50.150">
    <property type="entry name" value="Vaccinia Virus protein VP39"/>
    <property type="match status" value="1"/>
</dbReference>
<dbReference type="Proteomes" id="UP000885797">
    <property type="component" value="Unassembled WGS sequence"/>
</dbReference>
<evidence type="ECO:0000256" key="5">
    <source>
        <dbReference type="SAM" id="MobiDB-lite"/>
    </source>
</evidence>
<dbReference type="PANTHER" id="PTHR24422:SF19">
    <property type="entry name" value="CHEMOTAXIS PROTEIN METHYLTRANSFERASE"/>
    <property type="match status" value="1"/>
</dbReference>
<accession>A0A7V2WTB1</accession>
<dbReference type="InterPro" id="IPR022642">
    <property type="entry name" value="CheR_C"/>
</dbReference>
<feature type="repeat" description="TPR" evidence="4">
    <location>
        <begin position="357"/>
        <end position="390"/>
    </location>
</feature>
<comment type="caution">
    <text evidence="7">The sequence shown here is derived from an EMBL/GenBank/DDBJ whole genome shotgun (WGS) entry which is preliminary data.</text>
</comment>
<feature type="region of interest" description="Disordered" evidence="5">
    <location>
        <begin position="269"/>
        <end position="293"/>
    </location>
</feature>
<dbReference type="AlphaFoldDB" id="A0A7V2WTB1"/>
<dbReference type="SUPFAM" id="SSF48452">
    <property type="entry name" value="TPR-like"/>
    <property type="match status" value="1"/>
</dbReference>
<evidence type="ECO:0000259" key="6">
    <source>
        <dbReference type="PROSITE" id="PS50123"/>
    </source>
</evidence>